<dbReference type="PANTHER" id="PTHR10281:SF76">
    <property type="entry name" value="CALCUTTA CUP-RELATED"/>
    <property type="match status" value="1"/>
</dbReference>
<reference evidence="3" key="1">
    <citation type="journal article" date="2020" name="Fungal Divers.">
        <title>Resolving the Mortierellaceae phylogeny through synthesis of multi-gene phylogenetics and phylogenomics.</title>
        <authorList>
            <person name="Vandepol N."/>
            <person name="Liber J."/>
            <person name="Desiro A."/>
            <person name="Na H."/>
            <person name="Kennedy M."/>
            <person name="Barry K."/>
            <person name="Grigoriev I.V."/>
            <person name="Miller A.N."/>
            <person name="O'Donnell K."/>
            <person name="Stajich J.E."/>
            <person name="Bonito G."/>
        </authorList>
    </citation>
    <scope>NUCLEOTIDE SEQUENCE</scope>
    <source>
        <strain evidence="3">REB-010B</strain>
    </source>
</reference>
<dbReference type="InterPro" id="IPR050577">
    <property type="entry name" value="MAPR/NEUFC/NENF-like"/>
</dbReference>
<dbReference type="GO" id="GO:0016020">
    <property type="term" value="C:membrane"/>
    <property type="evidence" value="ECO:0007669"/>
    <property type="project" value="TreeGrafter"/>
</dbReference>
<dbReference type="Gene3D" id="3.10.120.10">
    <property type="entry name" value="Cytochrome b5-like heme/steroid binding domain"/>
    <property type="match status" value="1"/>
</dbReference>
<dbReference type="Pfam" id="PF00173">
    <property type="entry name" value="Cyt-b5"/>
    <property type="match status" value="1"/>
</dbReference>
<evidence type="ECO:0000313" key="4">
    <source>
        <dbReference type="Proteomes" id="UP000738325"/>
    </source>
</evidence>
<protein>
    <recommendedName>
        <fullName evidence="2">Cytochrome b5 heme-binding domain-containing protein</fullName>
    </recommendedName>
</protein>
<dbReference type="AlphaFoldDB" id="A0A9P6UNP3"/>
<name>A0A9P6UNP3_9FUNG</name>
<accession>A0A9P6UNP3</accession>
<evidence type="ECO:0000256" key="1">
    <source>
        <dbReference type="ARBA" id="ARBA00038357"/>
    </source>
</evidence>
<dbReference type="InterPro" id="IPR001199">
    <property type="entry name" value="Cyt_B5-like_heme/steroid-bd"/>
</dbReference>
<evidence type="ECO:0000259" key="2">
    <source>
        <dbReference type="SMART" id="SM01117"/>
    </source>
</evidence>
<dbReference type="SMART" id="SM01117">
    <property type="entry name" value="Cyt-b5"/>
    <property type="match status" value="1"/>
</dbReference>
<comment type="caution">
    <text evidence="3">The sequence shown here is derived from an EMBL/GenBank/DDBJ whole genome shotgun (WGS) entry which is preliminary data.</text>
</comment>
<dbReference type="OrthoDB" id="10257697at2759"/>
<dbReference type="Proteomes" id="UP000738325">
    <property type="component" value="Unassembled WGS sequence"/>
</dbReference>
<dbReference type="PANTHER" id="PTHR10281">
    <property type="entry name" value="MEMBRANE-ASSOCIATED PROGESTERONE RECEPTOR COMPONENT-RELATED"/>
    <property type="match status" value="1"/>
</dbReference>
<evidence type="ECO:0000313" key="3">
    <source>
        <dbReference type="EMBL" id="KAG0312883.1"/>
    </source>
</evidence>
<dbReference type="SUPFAM" id="SSF55856">
    <property type="entry name" value="Cytochrome b5-like heme/steroid binding domain"/>
    <property type="match status" value="1"/>
</dbReference>
<feature type="domain" description="Cytochrome b5 heme-binding" evidence="2">
    <location>
        <begin position="124"/>
        <end position="221"/>
    </location>
</feature>
<gene>
    <name evidence="3" type="ORF">BGZ99_009214</name>
</gene>
<organism evidence="3 4">
    <name type="scientific">Dissophora globulifera</name>
    <dbReference type="NCBI Taxonomy" id="979702"/>
    <lineage>
        <taxon>Eukaryota</taxon>
        <taxon>Fungi</taxon>
        <taxon>Fungi incertae sedis</taxon>
        <taxon>Mucoromycota</taxon>
        <taxon>Mortierellomycotina</taxon>
        <taxon>Mortierellomycetes</taxon>
        <taxon>Mortierellales</taxon>
        <taxon>Mortierellaceae</taxon>
        <taxon>Dissophora</taxon>
    </lineage>
</organism>
<dbReference type="GO" id="GO:0012505">
    <property type="term" value="C:endomembrane system"/>
    <property type="evidence" value="ECO:0007669"/>
    <property type="project" value="TreeGrafter"/>
</dbReference>
<proteinExistence type="inferred from homology"/>
<dbReference type="EMBL" id="JAAAIP010000767">
    <property type="protein sequence ID" value="KAG0312883.1"/>
    <property type="molecule type" value="Genomic_DNA"/>
</dbReference>
<comment type="similarity">
    <text evidence="1">Belongs to the cytochrome b5 family. MAPR subfamily.</text>
</comment>
<keyword evidence="4" id="KW-1185">Reference proteome</keyword>
<sequence length="246" mass="27826">MTQFSVLLLSVSDSVPRALLSVNRHQEPHLLAMDKQHKVKQRKQLNENKADIDLAHLHPKDMKSPIAGKKTSSSSWRQSLLQGLLLSLLFFFLSSYVITDTWLWGYSGKYSNWRHWIPRKQIVLTQKELAQYDGTDPSKPIYLAIQGEVFDVSAGRPYYSKGGGYGFFSGKDASRAYTTGCFQTHLTHDLRGLTPHQLADVEGWANFYRNHARYFKVGTVILDPIDPNSPMLDDCNKPVTPKPGSS</sequence>
<dbReference type="InterPro" id="IPR036400">
    <property type="entry name" value="Cyt_B5-like_heme/steroid_sf"/>
</dbReference>